<organism evidence="2 3">
    <name type="scientific">Athelia psychrophila</name>
    <dbReference type="NCBI Taxonomy" id="1759441"/>
    <lineage>
        <taxon>Eukaryota</taxon>
        <taxon>Fungi</taxon>
        <taxon>Dikarya</taxon>
        <taxon>Basidiomycota</taxon>
        <taxon>Agaricomycotina</taxon>
        <taxon>Agaricomycetes</taxon>
        <taxon>Agaricomycetidae</taxon>
        <taxon>Atheliales</taxon>
        <taxon>Atheliaceae</taxon>
        <taxon>Athelia</taxon>
    </lineage>
</organism>
<gene>
    <name evidence="2" type="ORF">FIBSPDRAFT_843098</name>
</gene>
<sequence length="274" mass="30950">MSWATALEAKRGRAVNENTIQAWFDLVQETETEYEILPENDYATDEIGTNPFAGERERVMGGNDRGPQYQQRDGTRENITSIVTICADGTSIPPAVLFKGQAFQASWKQNNPANASLGYSKKGWTNGEIGVEWIKNFDKHTSAKAKHRYRRLTVDGHNSHYTRAFLEYARAHRIIVICYPSHATHVLQGLDVVIFAVLKRYISEERDRWERETGESVGKSNFLAIFGRAHIRALTPDLIKTAFRKTGISPFDRNVVSKDNMAPSKESSCEGRLP</sequence>
<dbReference type="Pfam" id="PF03184">
    <property type="entry name" value="DDE_1"/>
    <property type="match status" value="1"/>
</dbReference>
<keyword evidence="3" id="KW-1185">Reference proteome</keyword>
<dbReference type="InterPro" id="IPR050863">
    <property type="entry name" value="CenT-Element_Derived"/>
</dbReference>
<dbReference type="EMBL" id="KV417848">
    <property type="protein sequence ID" value="KZP05299.1"/>
    <property type="molecule type" value="Genomic_DNA"/>
</dbReference>
<dbReference type="GO" id="GO:0005634">
    <property type="term" value="C:nucleus"/>
    <property type="evidence" value="ECO:0007669"/>
    <property type="project" value="TreeGrafter"/>
</dbReference>
<evidence type="ECO:0000313" key="3">
    <source>
        <dbReference type="Proteomes" id="UP000076532"/>
    </source>
</evidence>
<dbReference type="GO" id="GO:0003677">
    <property type="term" value="F:DNA binding"/>
    <property type="evidence" value="ECO:0007669"/>
    <property type="project" value="TreeGrafter"/>
</dbReference>
<dbReference type="OrthoDB" id="3238847at2759"/>
<dbReference type="STRING" id="436010.A0A167VRR4"/>
<name>A0A167VRR4_9AGAM</name>
<dbReference type="Proteomes" id="UP000076532">
    <property type="component" value="Unassembled WGS sequence"/>
</dbReference>
<evidence type="ECO:0000259" key="1">
    <source>
        <dbReference type="Pfam" id="PF03184"/>
    </source>
</evidence>
<dbReference type="PANTHER" id="PTHR19303:SF74">
    <property type="entry name" value="POGO TRANSPOSABLE ELEMENT WITH KRAB DOMAIN"/>
    <property type="match status" value="1"/>
</dbReference>
<proteinExistence type="predicted"/>
<reference evidence="2 3" key="1">
    <citation type="journal article" date="2016" name="Mol. Biol. Evol.">
        <title>Comparative Genomics of Early-Diverging Mushroom-Forming Fungi Provides Insights into the Origins of Lignocellulose Decay Capabilities.</title>
        <authorList>
            <person name="Nagy L.G."/>
            <person name="Riley R."/>
            <person name="Tritt A."/>
            <person name="Adam C."/>
            <person name="Daum C."/>
            <person name="Floudas D."/>
            <person name="Sun H."/>
            <person name="Yadav J.S."/>
            <person name="Pangilinan J."/>
            <person name="Larsson K.H."/>
            <person name="Matsuura K."/>
            <person name="Barry K."/>
            <person name="Labutti K."/>
            <person name="Kuo R."/>
            <person name="Ohm R.A."/>
            <person name="Bhattacharya S.S."/>
            <person name="Shirouzu T."/>
            <person name="Yoshinaga Y."/>
            <person name="Martin F.M."/>
            <person name="Grigoriev I.V."/>
            <person name="Hibbett D.S."/>
        </authorList>
    </citation>
    <scope>NUCLEOTIDE SEQUENCE [LARGE SCALE GENOMIC DNA]</scope>
    <source>
        <strain evidence="2 3">CBS 109695</strain>
    </source>
</reference>
<evidence type="ECO:0000313" key="2">
    <source>
        <dbReference type="EMBL" id="KZP05299.1"/>
    </source>
</evidence>
<dbReference type="PANTHER" id="PTHR19303">
    <property type="entry name" value="TRANSPOSON"/>
    <property type="match status" value="1"/>
</dbReference>
<feature type="domain" description="DDE-1" evidence="1">
    <location>
        <begin position="78"/>
        <end position="243"/>
    </location>
</feature>
<protein>
    <submittedName>
        <fullName evidence="2">DDE-domain-containing protein</fullName>
    </submittedName>
</protein>
<dbReference type="InterPro" id="IPR004875">
    <property type="entry name" value="DDE_SF_endonuclease_dom"/>
</dbReference>
<feature type="non-terminal residue" evidence="2">
    <location>
        <position position="274"/>
    </location>
</feature>
<accession>A0A167VRR4</accession>
<dbReference type="AlphaFoldDB" id="A0A167VRR4"/>